<dbReference type="SUPFAM" id="SSF51658">
    <property type="entry name" value="Xylose isomerase-like"/>
    <property type="match status" value="1"/>
</dbReference>
<dbReference type="PANTHER" id="PTHR42966:SF3">
    <property type="entry name" value="BLR5971 PROTEIN"/>
    <property type="match status" value="1"/>
</dbReference>
<dbReference type="InterPro" id="IPR051690">
    <property type="entry name" value="PseI-like"/>
</dbReference>
<dbReference type="Gene3D" id="3.20.20.150">
    <property type="entry name" value="Divalent-metal-dependent TIM barrel enzymes"/>
    <property type="match status" value="1"/>
</dbReference>
<evidence type="ECO:0000259" key="1">
    <source>
        <dbReference type="PROSITE" id="PS50844"/>
    </source>
</evidence>
<evidence type="ECO:0000313" key="3">
    <source>
        <dbReference type="Proteomes" id="UP000263012"/>
    </source>
</evidence>
<dbReference type="InterPro" id="IPR057736">
    <property type="entry name" value="SAF_PseI/NeuA/NeuB"/>
</dbReference>
<dbReference type="SMART" id="SM00858">
    <property type="entry name" value="SAF"/>
    <property type="match status" value="1"/>
</dbReference>
<dbReference type="InterPro" id="IPR013974">
    <property type="entry name" value="SAF"/>
</dbReference>
<protein>
    <submittedName>
        <fullName evidence="2">N-acetylneuraminate synthase</fullName>
        <ecNumber evidence="2">2.5.1.56</ecNumber>
    </submittedName>
</protein>
<feature type="domain" description="AFP-like" evidence="1">
    <location>
        <begin position="291"/>
        <end position="349"/>
    </location>
</feature>
<evidence type="ECO:0000313" key="2">
    <source>
        <dbReference type="EMBL" id="AUX10554.1"/>
    </source>
</evidence>
<dbReference type="InterPro" id="IPR036732">
    <property type="entry name" value="AFP_Neu5c_C_sf"/>
</dbReference>
<name>A0A343TN82_9EURY</name>
<dbReference type="GO" id="GO:0047444">
    <property type="term" value="F:N-acylneuraminate-9-phosphate synthase activity"/>
    <property type="evidence" value="ECO:0007669"/>
    <property type="project" value="TreeGrafter"/>
</dbReference>
<dbReference type="Pfam" id="PF08666">
    <property type="entry name" value="SAF"/>
    <property type="match status" value="1"/>
</dbReference>
<dbReference type="OrthoDB" id="71219at2157"/>
<dbReference type="InterPro" id="IPR013785">
    <property type="entry name" value="Aldolase_TIM"/>
</dbReference>
<gene>
    <name evidence="2" type="primary">neuB</name>
    <name evidence="2" type="ORF">AArcSl_2943</name>
</gene>
<dbReference type="InterPro" id="IPR006190">
    <property type="entry name" value="SAF_AFP_Neu5Ac"/>
</dbReference>
<dbReference type="InterPro" id="IPR036237">
    <property type="entry name" value="Xyl_isomerase-like_sf"/>
</dbReference>
<dbReference type="InterPro" id="IPR013022">
    <property type="entry name" value="Xyl_isomerase-like_TIM-brl"/>
</dbReference>
<dbReference type="KEGG" id="hdf:AArcSl_2943"/>
<keyword evidence="3" id="KW-1185">Reference proteome</keyword>
<dbReference type="AlphaFoldDB" id="A0A343TN82"/>
<organism evidence="2 3">
    <name type="scientific">Halalkaliarchaeum desulfuricum</name>
    <dbReference type="NCBI Taxonomy" id="2055893"/>
    <lineage>
        <taxon>Archaea</taxon>
        <taxon>Methanobacteriati</taxon>
        <taxon>Methanobacteriota</taxon>
        <taxon>Stenosarchaea group</taxon>
        <taxon>Halobacteria</taxon>
        <taxon>Halobacteriales</taxon>
        <taxon>Haloferacaceae</taxon>
        <taxon>Halalkaliarchaeum</taxon>
    </lineage>
</organism>
<dbReference type="PANTHER" id="PTHR42966">
    <property type="entry name" value="N-ACETYLNEURAMINATE SYNTHASE"/>
    <property type="match status" value="1"/>
</dbReference>
<dbReference type="SUPFAM" id="SSF51569">
    <property type="entry name" value="Aldolase"/>
    <property type="match status" value="1"/>
</dbReference>
<dbReference type="SUPFAM" id="SSF51269">
    <property type="entry name" value="AFP III-like domain"/>
    <property type="match status" value="1"/>
</dbReference>
<dbReference type="Pfam" id="PF01261">
    <property type="entry name" value="AP_endonuc_2"/>
    <property type="match status" value="1"/>
</dbReference>
<dbReference type="GO" id="GO:0050462">
    <property type="term" value="F:N-acetylneuraminate synthase activity"/>
    <property type="evidence" value="ECO:0007669"/>
    <property type="project" value="UniProtKB-EC"/>
</dbReference>
<dbReference type="EMBL" id="CP025066">
    <property type="protein sequence ID" value="AUX10554.1"/>
    <property type="molecule type" value="Genomic_DNA"/>
</dbReference>
<dbReference type="Gene3D" id="3.90.1210.10">
    <property type="entry name" value="Antifreeze-like/N-acetylneuraminic acid synthase C-terminal domain"/>
    <property type="match status" value="1"/>
</dbReference>
<dbReference type="InterPro" id="IPR013132">
    <property type="entry name" value="PseI/NeuA/B-like_N"/>
</dbReference>
<dbReference type="GO" id="GO:0016051">
    <property type="term" value="P:carbohydrate biosynthetic process"/>
    <property type="evidence" value="ECO:0007669"/>
    <property type="project" value="InterPro"/>
</dbReference>
<dbReference type="EC" id="2.5.1.56" evidence="2"/>
<dbReference type="Gene3D" id="3.20.20.70">
    <property type="entry name" value="Aldolase class I"/>
    <property type="match status" value="1"/>
</dbReference>
<accession>A0A343TN82</accession>
<reference evidence="3" key="1">
    <citation type="submission" date="2017-11" db="EMBL/GenBank/DDBJ databases">
        <title>Phenotypic and genomic properties of facultatively anaerobic sulfur-reducing natronoarchaea from hypersaline soda lakes.</title>
        <authorList>
            <person name="Sorokin D.Y."/>
            <person name="Kublanov I.V."/>
            <person name="Roman P."/>
            <person name="Sinninghe Damste J.S."/>
            <person name="Golyshin P.N."/>
            <person name="Rojo D."/>
            <person name="Ciordia S."/>
            <person name="Mena M.D.C."/>
            <person name="Ferrer M."/>
            <person name="Messina E."/>
            <person name="Smedile F."/>
            <person name="La Spada G."/>
            <person name="La Cono V."/>
            <person name="Yakimov M.M."/>
        </authorList>
    </citation>
    <scope>NUCLEOTIDE SEQUENCE [LARGE SCALE GENOMIC DNA]</scope>
    <source>
        <strain evidence="3">AArc-Sl</strain>
    </source>
</reference>
<dbReference type="PROSITE" id="PS50844">
    <property type="entry name" value="AFP_LIKE"/>
    <property type="match status" value="1"/>
</dbReference>
<sequence length="625" mass="71099">MTEQIRVGNRTISHDDPAYVIAEAGINHNGSIQIAKELVDVAVEAGADAVKFQKRKLTETYVEDIVEDPAIAEMGVEYTVSNLKDVLLTDNQYRELAEYCEEQGIQFLCSPWDEDSVDFLEDIGIPAYKVGSPDMTNFVLLERLLETGKPLLLSTGMSEEREIDRTVEFLQERDAEFGLLHCRSTYPSPFHNLNLDFMNELKRRYQVPVGYSGHERGIAVSSSAVAMGACVIERHFTLSRDMDGPDHSASLEPQGLEKLIRDIRNIEESRGTPRRYITRGEYNNRVSLAKSLATTRNIQKGEEITREDLTSKSPAKGISPQELYNVVGKRAQRDIGSDELLQWEAIEDIDGEKFDIDLENWGIVVRFSDISEHDWGNPDVFEFRINGADLEQKFEIESYDKQLGIHAPEQKGHDVVDLSARDETRRQEAVDIMQRVIDKVREDVKPHFETEEPPIVIHPGGITEHDMNLEAVPEMNDALERSMNELDDDGVQLLLENMPPLPWIYGGQQYHNNFMDADEIAEYCERTGQKICYDTSHAKLWCNYAGEDLYEHAKTLRPYTEYLHVADGIGVDGEGIQIGEGEIDFARLMELYQDFDGPIVTEIWRGHERKGRGFKKAAETLSQYI</sequence>
<proteinExistence type="predicted"/>
<dbReference type="CDD" id="cd11615">
    <property type="entry name" value="SAF_NeuB_like"/>
    <property type="match status" value="1"/>
</dbReference>
<keyword evidence="2" id="KW-0808">Transferase</keyword>
<dbReference type="Proteomes" id="UP000263012">
    <property type="component" value="Chromosome"/>
</dbReference>
<dbReference type="Pfam" id="PF03102">
    <property type="entry name" value="NeuB"/>
    <property type="match status" value="1"/>
</dbReference>